<keyword evidence="2" id="KW-1185">Reference proteome</keyword>
<sequence length="309" mass="35227">MSFNEQEVSTQGAAQVPSTLRVDDYSIYLADFKANRTWEGHTWAQAGFQPSLPANSPEKSVRVWRCEDGMECEGVRVPYQAAHVYSCVSDFSGDLCSENPTGQGSLQVDFRTEHTWDVSPVKHEPVLVRLNPGDGGVMMEVHAPHAPFFNDPPAPVGEPGKPFNELWGYEVVEAFFLNDVTEQYLEVELCPHGQHLLLLLCGRRNVWKQELDLSFKVSKGDTKWEGKAYLPWNYFPPNVTKFNSYAIHGSKDNRSCEALYPVSQHELQQGQKPDFHCLEYFKPFSFNTLLGEEWKQPESDLWLIEKYDS</sequence>
<dbReference type="GeneID" id="101715604"/>
<dbReference type="Gene3D" id="2.60.40.1190">
    <property type="match status" value="1"/>
</dbReference>
<proteinExistence type="inferred from homology"/>
<evidence type="ECO:0000256" key="1">
    <source>
        <dbReference type="ARBA" id="ARBA00038085"/>
    </source>
</evidence>
<dbReference type="Proteomes" id="UP000694906">
    <property type="component" value="Unplaced"/>
</dbReference>
<dbReference type="RefSeq" id="XP_021120768.1">
    <property type="nucleotide sequence ID" value="XM_021265109.1"/>
</dbReference>
<organism evidence="2 3">
    <name type="scientific">Heterocephalus glaber</name>
    <name type="common">Naked mole rat</name>
    <dbReference type="NCBI Taxonomy" id="10181"/>
    <lineage>
        <taxon>Eukaryota</taxon>
        <taxon>Metazoa</taxon>
        <taxon>Chordata</taxon>
        <taxon>Craniata</taxon>
        <taxon>Vertebrata</taxon>
        <taxon>Euteleostomi</taxon>
        <taxon>Mammalia</taxon>
        <taxon>Eutheria</taxon>
        <taxon>Euarchontoglires</taxon>
        <taxon>Glires</taxon>
        <taxon>Rodentia</taxon>
        <taxon>Hystricomorpha</taxon>
        <taxon>Bathyergidae</taxon>
        <taxon>Heterocephalus</taxon>
    </lineage>
</organism>
<protein>
    <submittedName>
        <fullName evidence="3">UPF0462 protein C4orf33-like</fullName>
    </submittedName>
</protein>
<dbReference type="PANTHER" id="PTHR31475">
    <property type="entry name" value="UPF0462 PROTEIN"/>
    <property type="match status" value="1"/>
</dbReference>
<reference evidence="3" key="1">
    <citation type="submission" date="2025-08" db="UniProtKB">
        <authorList>
            <consortium name="RefSeq"/>
        </authorList>
    </citation>
    <scope>IDENTIFICATION</scope>
</reference>
<dbReference type="PANTHER" id="PTHR31475:SF3">
    <property type="entry name" value="UPF0462 PROTEIN C4ORF33"/>
    <property type="match status" value="1"/>
</dbReference>
<evidence type="ECO:0000313" key="2">
    <source>
        <dbReference type="Proteomes" id="UP000694906"/>
    </source>
</evidence>
<accession>A0AAX6TIS2</accession>
<comment type="similarity">
    <text evidence="1">Belongs to the UPF0462 family.</text>
</comment>
<gene>
    <name evidence="3" type="primary">LOC101715604</name>
</gene>
<dbReference type="AlphaFoldDB" id="A0AAX6TIS2"/>
<name>A0AAX6TIS2_HETGA</name>
<evidence type="ECO:0000313" key="3">
    <source>
        <dbReference type="RefSeq" id="XP_021120768.1"/>
    </source>
</evidence>